<evidence type="ECO:0000256" key="8">
    <source>
        <dbReference type="RuleBase" id="RU060637"/>
    </source>
</evidence>
<dbReference type="GO" id="GO:0005198">
    <property type="term" value="F:structural molecule activity"/>
    <property type="evidence" value="ECO:0007669"/>
    <property type="project" value="InterPro"/>
</dbReference>
<dbReference type="AlphaFoldDB" id="A0A5A9NUS6"/>
<keyword evidence="3 8" id="KW-1003">Cell membrane</keyword>
<dbReference type="EMBL" id="SOYY01000013">
    <property type="protein sequence ID" value="KAA0712895.1"/>
    <property type="molecule type" value="Genomic_DNA"/>
</dbReference>
<protein>
    <recommendedName>
        <fullName evidence="8">Claudin</fullName>
    </recommendedName>
</protein>
<feature type="transmembrane region" description="Helical" evidence="8">
    <location>
        <begin position="120"/>
        <end position="143"/>
    </location>
</feature>
<accession>A0A5A9NUS6</accession>
<dbReference type="InterPro" id="IPR006187">
    <property type="entry name" value="Claudin"/>
</dbReference>
<feature type="transmembrane region" description="Helical" evidence="8">
    <location>
        <begin position="79"/>
        <end position="99"/>
    </location>
</feature>
<dbReference type="Gene3D" id="1.20.140.150">
    <property type="match status" value="1"/>
</dbReference>
<organism evidence="9 10">
    <name type="scientific">Triplophysa tibetana</name>
    <dbReference type="NCBI Taxonomy" id="1572043"/>
    <lineage>
        <taxon>Eukaryota</taxon>
        <taxon>Metazoa</taxon>
        <taxon>Chordata</taxon>
        <taxon>Craniata</taxon>
        <taxon>Vertebrata</taxon>
        <taxon>Euteleostomi</taxon>
        <taxon>Actinopterygii</taxon>
        <taxon>Neopterygii</taxon>
        <taxon>Teleostei</taxon>
        <taxon>Ostariophysi</taxon>
        <taxon>Cypriniformes</taxon>
        <taxon>Nemacheilidae</taxon>
        <taxon>Triplophysa</taxon>
    </lineage>
</organism>
<keyword evidence="5 8" id="KW-0965">Cell junction</keyword>
<dbReference type="PROSITE" id="PS01346">
    <property type="entry name" value="CLAUDIN"/>
    <property type="match status" value="1"/>
</dbReference>
<comment type="function">
    <text evidence="8">Claudins function as major constituents of the tight junction complexes that regulate the permeability of epithelia.</text>
</comment>
<gene>
    <name evidence="9" type="ORF">E1301_Tti005052</name>
</gene>
<evidence type="ECO:0000256" key="2">
    <source>
        <dbReference type="ARBA" id="ARBA00022427"/>
    </source>
</evidence>
<evidence type="ECO:0000256" key="3">
    <source>
        <dbReference type="ARBA" id="ARBA00022475"/>
    </source>
</evidence>
<comment type="subcellular location">
    <subcellularLocation>
        <location evidence="8">Cell junction</location>
        <location evidence="8">Tight junction</location>
    </subcellularLocation>
    <subcellularLocation>
        <location evidence="8">Cell membrane</location>
        <topology evidence="8">Multi-pass membrane protein</topology>
    </subcellularLocation>
</comment>
<evidence type="ECO:0000313" key="9">
    <source>
        <dbReference type="EMBL" id="KAA0712895.1"/>
    </source>
</evidence>
<keyword evidence="10" id="KW-1185">Reference proteome</keyword>
<dbReference type="Proteomes" id="UP000324632">
    <property type="component" value="Chromosome 13"/>
</dbReference>
<evidence type="ECO:0000313" key="10">
    <source>
        <dbReference type="Proteomes" id="UP000324632"/>
    </source>
</evidence>
<dbReference type="OrthoDB" id="8612291at2759"/>
<keyword evidence="6 8" id="KW-1133">Transmembrane helix</keyword>
<dbReference type="PRINTS" id="PR01077">
    <property type="entry name" value="CLAUDIN"/>
</dbReference>
<evidence type="ECO:0000256" key="6">
    <source>
        <dbReference type="ARBA" id="ARBA00022989"/>
    </source>
</evidence>
<feature type="transmembrane region" description="Helical" evidence="8">
    <location>
        <begin position="169"/>
        <end position="188"/>
    </location>
</feature>
<evidence type="ECO:0000256" key="4">
    <source>
        <dbReference type="ARBA" id="ARBA00022692"/>
    </source>
</evidence>
<feature type="transmembrane region" description="Helical" evidence="8">
    <location>
        <begin position="12"/>
        <end position="34"/>
    </location>
</feature>
<keyword evidence="7 8" id="KW-0472">Membrane</keyword>
<dbReference type="GO" id="GO:0005923">
    <property type="term" value="C:bicellular tight junction"/>
    <property type="evidence" value="ECO:0007669"/>
    <property type="project" value="UniProtKB-SubCell"/>
</dbReference>
<dbReference type="PANTHER" id="PTHR12002">
    <property type="entry name" value="CLAUDIN"/>
    <property type="match status" value="1"/>
</dbReference>
<keyword evidence="4 8" id="KW-0812">Transmembrane</keyword>
<name>A0A5A9NUS6_9TELE</name>
<evidence type="ECO:0000256" key="5">
    <source>
        <dbReference type="ARBA" id="ARBA00022949"/>
    </source>
</evidence>
<sequence length="222" mass="24433">MTNPCNVAMELLGMFIGIGGWFCTLAATIMPQWLSHSTELMASESYEQGLWEACVVQDVAGTECRSYDTILGLGHTFTLARLLMCLSDATCLLGLLLAIPAMSQINCCKGEEGHRTKKGLRITAAVFLCLAGLLVITPVSYVAHDIVIKFFDETIPNVVPRSEFGDAMFIGWAAGFLDVVASILLFASSFGSRDYEHRLVYHHQRQEIITVDGSSKKRIEYV</sequence>
<evidence type="ECO:0000256" key="7">
    <source>
        <dbReference type="ARBA" id="ARBA00023136"/>
    </source>
</evidence>
<comment type="similarity">
    <text evidence="1 8">Belongs to the claudin family.</text>
</comment>
<dbReference type="InterPro" id="IPR017974">
    <property type="entry name" value="Claudin_CS"/>
</dbReference>
<dbReference type="Pfam" id="PF00822">
    <property type="entry name" value="PMP22_Claudin"/>
    <property type="match status" value="1"/>
</dbReference>
<reference evidence="9 10" key="1">
    <citation type="journal article" date="2019" name="Mol. Ecol. Resour.">
        <title>Chromosome-level genome assembly of Triplophysa tibetana, a fish adapted to the harsh high-altitude environment of the Tibetan Plateau.</title>
        <authorList>
            <person name="Yang X."/>
            <person name="Liu H."/>
            <person name="Ma Z."/>
            <person name="Zou Y."/>
            <person name="Zou M."/>
            <person name="Mao Y."/>
            <person name="Li X."/>
            <person name="Wang H."/>
            <person name="Chen T."/>
            <person name="Wang W."/>
            <person name="Yang R."/>
        </authorList>
    </citation>
    <scope>NUCLEOTIDE SEQUENCE [LARGE SCALE GENOMIC DNA]</scope>
    <source>
        <strain evidence="9">TTIB1903HZAU</strain>
        <tissue evidence="9">Muscle</tissue>
    </source>
</reference>
<dbReference type="InterPro" id="IPR004031">
    <property type="entry name" value="PMP22/EMP/MP20/Claudin"/>
</dbReference>
<proteinExistence type="inferred from homology"/>
<comment type="caution">
    <text evidence="9">The sequence shown here is derived from an EMBL/GenBank/DDBJ whole genome shotgun (WGS) entry which is preliminary data.</text>
</comment>
<dbReference type="GO" id="GO:0005886">
    <property type="term" value="C:plasma membrane"/>
    <property type="evidence" value="ECO:0007669"/>
    <property type="project" value="UniProtKB-SubCell"/>
</dbReference>
<keyword evidence="2 8" id="KW-0796">Tight junction</keyword>
<evidence type="ECO:0000256" key="1">
    <source>
        <dbReference type="ARBA" id="ARBA00008295"/>
    </source>
</evidence>